<keyword evidence="3" id="KW-0812">Transmembrane</keyword>
<dbReference type="InterPro" id="IPR013154">
    <property type="entry name" value="ADH-like_N"/>
</dbReference>
<dbReference type="SUPFAM" id="SSF51735">
    <property type="entry name" value="NAD(P)-binding Rossmann-fold domains"/>
    <property type="match status" value="1"/>
</dbReference>
<evidence type="ECO:0000256" key="1">
    <source>
        <dbReference type="ARBA" id="ARBA00001947"/>
    </source>
</evidence>
<dbReference type="EMBL" id="JACHBR010000001">
    <property type="protein sequence ID" value="MBB5625136.1"/>
    <property type="molecule type" value="Genomic_DNA"/>
</dbReference>
<evidence type="ECO:0000313" key="7">
    <source>
        <dbReference type="Proteomes" id="UP000588112"/>
    </source>
</evidence>
<dbReference type="PANTHER" id="PTHR43401">
    <property type="entry name" value="L-THREONINE 3-DEHYDROGENASE"/>
    <property type="match status" value="1"/>
</dbReference>
<accession>A0A7W8Z0G9</accession>
<dbReference type="PANTHER" id="PTHR43401:SF2">
    <property type="entry name" value="L-THREONINE 3-DEHYDROGENASE"/>
    <property type="match status" value="1"/>
</dbReference>
<evidence type="ECO:0000256" key="3">
    <source>
        <dbReference type="SAM" id="Phobius"/>
    </source>
</evidence>
<proteinExistence type="predicted"/>
<name>A0A7W8Z0G9_9ACTN</name>
<dbReference type="Pfam" id="PF00107">
    <property type="entry name" value="ADH_zinc_N"/>
    <property type="match status" value="1"/>
</dbReference>
<dbReference type="GO" id="GO:0000721">
    <property type="term" value="F:(R,R)-butanediol dehydrogenase activity"/>
    <property type="evidence" value="ECO:0007669"/>
    <property type="project" value="UniProtKB-EC"/>
</dbReference>
<keyword evidence="3" id="KW-1133">Transmembrane helix</keyword>
<dbReference type="AlphaFoldDB" id="A0A7W8Z0G9"/>
<evidence type="ECO:0000259" key="4">
    <source>
        <dbReference type="Pfam" id="PF00107"/>
    </source>
</evidence>
<organism evidence="6 7">
    <name type="scientific">Sphaerisporangium krabiense</name>
    <dbReference type="NCBI Taxonomy" id="763782"/>
    <lineage>
        <taxon>Bacteria</taxon>
        <taxon>Bacillati</taxon>
        <taxon>Actinomycetota</taxon>
        <taxon>Actinomycetes</taxon>
        <taxon>Streptosporangiales</taxon>
        <taxon>Streptosporangiaceae</taxon>
        <taxon>Sphaerisporangium</taxon>
    </lineage>
</organism>
<comment type="cofactor">
    <cofactor evidence="1">
        <name>Zn(2+)</name>
        <dbReference type="ChEBI" id="CHEBI:29105"/>
    </cofactor>
</comment>
<dbReference type="InterPro" id="IPR011032">
    <property type="entry name" value="GroES-like_sf"/>
</dbReference>
<dbReference type="EC" id="1.1.1.303" evidence="6"/>
<dbReference type="EC" id="1.1.1.4" evidence="6"/>
<comment type="caution">
    <text evidence="6">The sequence shown here is derived from an EMBL/GenBank/DDBJ whole genome shotgun (WGS) entry which is preliminary data.</text>
</comment>
<evidence type="ECO:0000259" key="5">
    <source>
        <dbReference type="Pfam" id="PF08240"/>
    </source>
</evidence>
<feature type="domain" description="Alcohol dehydrogenase-like C-terminal" evidence="4">
    <location>
        <begin position="186"/>
        <end position="314"/>
    </location>
</feature>
<sequence>MTAMMTAAVYYGAHDIRIERVPVPAPAPEEALLRVRRCGVCGTDASEWSAGPIIFPVRRTHPVSGHQGPMIPGHEFVGEVVSAPEGSGLTAGDIVVSGAGVSCGNCARCHEGRTNICDRYFTLGLNVDGALAEYVACPVGALARVPASLSLDAAGLAQPLAVGLHAARRSGVADGDRVVVIGAGAIGTFVLLGLRYLFTDLDITVIDFAGAKLDRALRLGATRVVEPRDDLVDAVLGAIGPTGADVVVEGSGAPDQLSRAIAMTRYGGRVLAVGLPKRPPAVDVHTLVLREITLDTTMAHVCGDDLPSALDLLARSEVAGELLEDVVALDGLTDVLDRLAAGRLDGKVLIDPSQGAGR</sequence>
<dbReference type="InterPro" id="IPR013149">
    <property type="entry name" value="ADH-like_C"/>
</dbReference>
<dbReference type="GO" id="GO:0052587">
    <property type="term" value="F:diacetyl reductase ((R)-acetoin forming) (NAD+) activity"/>
    <property type="evidence" value="ECO:0007669"/>
    <property type="project" value="UniProtKB-EC"/>
</dbReference>
<dbReference type="RefSeq" id="WP_204070475.1">
    <property type="nucleotide sequence ID" value="NZ_BOOS01000035.1"/>
</dbReference>
<keyword evidence="7" id="KW-1185">Reference proteome</keyword>
<keyword evidence="3" id="KW-0472">Membrane</keyword>
<keyword evidence="2 6" id="KW-0560">Oxidoreductase</keyword>
<protein>
    <submittedName>
        <fullName evidence="6">(R,R)-butanediol dehydrogenase/meso-butanediol dehydrogenase/diacetyl reductase</fullName>
        <ecNumber evidence="6">1.1.1.-</ecNumber>
        <ecNumber evidence="6">1.1.1.303</ecNumber>
        <ecNumber evidence="6">1.1.1.4</ecNumber>
    </submittedName>
</protein>
<dbReference type="SUPFAM" id="SSF50129">
    <property type="entry name" value="GroES-like"/>
    <property type="match status" value="1"/>
</dbReference>
<dbReference type="EC" id="1.1.1.-" evidence="6"/>
<evidence type="ECO:0000313" key="6">
    <source>
        <dbReference type="EMBL" id="MBB5625136.1"/>
    </source>
</evidence>
<dbReference type="Pfam" id="PF08240">
    <property type="entry name" value="ADH_N"/>
    <property type="match status" value="1"/>
</dbReference>
<dbReference type="Gene3D" id="3.90.180.10">
    <property type="entry name" value="Medium-chain alcohol dehydrogenases, catalytic domain"/>
    <property type="match status" value="1"/>
</dbReference>
<dbReference type="Proteomes" id="UP000588112">
    <property type="component" value="Unassembled WGS sequence"/>
</dbReference>
<gene>
    <name evidence="6" type="ORF">BJ981_000835</name>
</gene>
<reference evidence="6 7" key="1">
    <citation type="submission" date="2020-08" db="EMBL/GenBank/DDBJ databases">
        <title>Sequencing the genomes of 1000 actinobacteria strains.</title>
        <authorList>
            <person name="Klenk H.-P."/>
        </authorList>
    </citation>
    <scope>NUCLEOTIDE SEQUENCE [LARGE SCALE GENOMIC DNA]</scope>
    <source>
        <strain evidence="6 7">DSM 45790</strain>
    </source>
</reference>
<feature type="domain" description="Alcohol dehydrogenase-like N-terminal" evidence="5">
    <location>
        <begin position="28"/>
        <end position="146"/>
    </location>
</feature>
<dbReference type="Gene3D" id="3.40.50.720">
    <property type="entry name" value="NAD(P)-binding Rossmann-like Domain"/>
    <property type="match status" value="1"/>
</dbReference>
<dbReference type="InterPro" id="IPR036291">
    <property type="entry name" value="NAD(P)-bd_dom_sf"/>
</dbReference>
<evidence type="ECO:0000256" key="2">
    <source>
        <dbReference type="ARBA" id="ARBA00023002"/>
    </source>
</evidence>
<feature type="transmembrane region" description="Helical" evidence="3">
    <location>
        <begin position="178"/>
        <end position="198"/>
    </location>
</feature>
<dbReference type="InterPro" id="IPR050129">
    <property type="entry name" value="Zn_alcohol_dh"/>
</dbReference>